<gene>
    <name evidence="2" type="ORF">JY651_10260</name>
</gene>
<keyword evidence="1" id="KW-0175">Coiled coil</keyword>
<name>A0ABX7P4B7_9BACT</name>
<dbReference type="EMBL" id="CP071090">
    <property type="protein sequence ID" value="QSQ25277.1"/>
    <property type="molecule type" value="Genomic_DNA"/>
</dbReference>
<protein>
    <submittedName>
        <fullName evidence="2">Uncharacterized protein</fullName>
    </submittedName>
</protein>
<dbReference type="Proteomes" id="UP000662747">
    <property type="component" value="Chromosome"/>
</dbReference>
<reference evidence="2 3" key="1">
    <citation type="submission" date="2021-02" db="EMBL/GenBank/DDBJ databases">
        <title>De Novo genome assembly of isolated myxobacteria.</title>
        <authorList>
            <person name="Stevens D.C."/>
        </authorList>
    </citation>
    <scope>NUCLEOTIDE SEQUENCE [LARGE SCALE GENOMIC DNA]</scope>
    <source>
        <strain evidence="3">SCPEA02</strain>
    </source>
</reference>
<organism evidence="2 3">
    <name type="scientific">Pyxidicoccus parkwayensis</name>
    <dbReference type="NCBI Taxonomy" id="2813578"/>
    <lineage>
        <taxon>Bacteria</taxon>
        <taxon>Pseudomonadati</taxon>
        <taxon>Myxococcota</taxon>
        <taxon>Myxococcia</taxon>
        <taxon>Myxococcales</taxon>
        <taxon>Cystobacterineae</taxon>
        <taxon>Myxococcaceae</taxon>
        <taxon>Pyxidicoccus</taxon>
    </lineage>
</organism>
<keyword evidence="3" id="KW-1185">Reference proteome</keyword>
<evidence type="ECO:0000313" key="2">
    <source>
        <dbReference type="EMBL" id="QSQ25277.1"/>
    </source>
</evidence>
<proteinExistence type="predicted"/>
<accession>A0ABX7P4B7</accession>
<dbReference type="RefSeq" id="WP_206726833.1">
    <property type="nucleotide sequence ID" value="NZ_CP071090.1"/>
</dbReference>
<evidence type="ECO:0000256" key="1">
    <source>
        <dbReference type="SAM" id="Coils"/>
    </source>
</evidence>
<evidence type="ECO:0000313" key="3">
    <source>
        <dbReference type="Proteomes" id="UP000662747"/>
    </source>
</evidence>
<sequence length="65" mass="7347">MNSEREVFAQMMDELMALRQELRGARADMRVISSCLASTLLDMRAMKASMDKMASSLDSMRASLR</sequence>
<feature type="coiled-coil region" evidence="1">
    <location>
        <begin position="1"/>
        <end position="28"/>
    </location>
</feature>